<dbReference type="Pfam" id="PF12900">
    <property type="entry name" value="Pyridox_ox_2"/>
    <property type="match status" value="1"/>
</dbReference>
<keyword evidence="2" id="KW-1185">Reference proteome</keyword>
<accession>A0A077M6K8</accession>
<dbReference type="InterPro" id="IPR012349">
    <property type="entry name" value="Split_barrel_FMN-bd"/>
</dbReference>
<sequence length="146" mass="16680">MAMFDDENPIHVLDDEQSWDFLEAHEFGRLAFHLIGEVHITPINYVSDSRARLLFRTSEGNKLLAVTMNDDVAFEVDEFSDTNATSVVLRGRARALERSEADAVESLPLRPWVHTDKMVVVEIIPTEMSGRSFDLERPWLHARPSD</sequence>
<dbReference type="OrthoDB" id="7062584at2"/>
<reference evidence="1 2" key="1">
    <citation type="journal article" date="2013" name="ISME J.">
        <title>A metabolic model for members of the genus Tetrasphaera involved in enhanced biological phosphorus removal.</title>
        <authorList>
            <person name="Kristiansen R."/>
            <person name="Nguyen H.T.T."/>
            <person name="Saunders A.M."/>
            <person name="Nielsen J.L."/>
            <person name="Wimmer R."/>
            <person name="Le V.Q."/>
            <person name="McIlroy S.J."/>
            <person name="Petrovski S."/>
            <person name="Seviour R.J."/>
            <person name="Calteau A."/>
            <person name="Nielsen K.L."/>
            <person name="Nielsen P.H."/>
        </authorList>
    </citation>
    <scope>NUCLEOTIDE SEQUENCE [LARGE SCALE GENOMIC DNA]</scope>
    <source>
        <strain evidence="1 2">Ben 74</strain>
    </source>
</reference>
<evidence type="ECO:0000313" key="2">
    <source>
        <dbReference type="Proteomes" id="UP000035720"/>
    </source>
</evidence>
<dbReference type="SUPFAM" id="SSF50475">
    <property type="entry name" value="FMN-binding split barrel"/>
    <property type="match status" value="1"/>
</dbReference>
<comment type="caution">
    <text evidence="1">The sequence shown here is derived from an EMBL/GenBank/DDBJ whole genome shotgun (WGS) entry which is preliminary data.</text>
</comment>
<dbReference type="Proteomes" id="UP000035720">
    <property type="component" value="Unassembled WGS sequence"/>
</dbReference>
<proteinExistence type="predicted"/>
<gene>
    <name evidence="1" type="ORF">BN13_1000006</name>
</gene>
<dbReference type="Gene3D" id="2.30.110.10">
    <property type="entry name" value="Electron Transport, Fmn-binding Protein, Chain A"/>
    <property type="match status" value="1"/>
</dbReference>
<name>A0A077M6K8_9MICO</name>
<dbReference type="InterPro" id="IPR024747">
    <property type="entry name" value="Pyridox_Oxase-rel"/>
</dbReference>
<dbReference type="AlphaFoldDB" id="A0A077M6K8"/>
<dbReference type="STRING" id="1193518.BN13_1000006"/>
<organism evidence="1 2">
    <name type="scientific">Nostocoides jenkinsii Ben 74</name>
    <dbReference type="NCBI Taxonomy" id="1193518"/>
    <lineage>
        <taxon>Bacteria</taxon>
        <taxon>Bacillati</taxon>
        <taxon>Actinomycetota</taxon>
        <taxon>Actinomycetes</taxon>
        <taxon>Micrococcales</taxon>
        <taxon>Intrasporangiaceae</taxon>
        <taxon>Nostocoides</taxon>
    </lineage>
</organism>
<evidence type="ECO:0000313" key="1">
    <source>
        <dbReference type="EMBL" id="CCI51410.1"/>
    </source>
</evidence>
<dbReference type="EMBL" id="CAJC01000003">
    <property type="protein sequence ID" value="CCI51410.1"/>
    <property type="molecule type" value="Genomic_DNA"/>
</dbReference>
<protein>
    <submittedName>
        <fullName evidence="1">Uncharacterized protein</fullName>
    </submittedName>
</protein>